<dbReference type="EC" id="2.4.-.-" evidence="3"/>
<dbReference type="CDD" id="cd03801">
    <property type="entry name" value="GT4_PimA-like"/>
    <property type="match status" value="1"/>
</dbReference>
<feature type="domain" description="Glycosyl transferase family 1" evidence="2">
    <location>
        <begin position="189"/>
        <end position="346"/>
    </location>
</feature>
<evidence type="ECO:0000256" key="1">
    <source>
        <dbReference type="ARBA" id="ARBA00022679"/>
    </source>
</evidence>
<dbReference type="GO" id="GO:0016757">
    <property type="term" value="F:glycosyltransferase activity"/>
    <property type="evidence" value="ECO:0007669"/>
    <property type="project" value="UniProtKB-KW"/>
</dbReference>
<keyword evidence="1 3" id="KW-0808">Transferase</keyword>
<evidence type="ECO:0000259" key="2">
    <source>
        <dbReference type="Pfam" id="PF00534"/>
    </source>
</evidence>
<dbReference type="Proteomes" id="UP001250214">
    <property type="component" value="Unassembled WGS sequence"/>
</dbReference>
<reference evidence="4" key="1">
    <citation type="submission" date="2023-07" db="EMBL/GenBank/DDBJ databases">
        <title>Novel species in the genus Lipingzhangella isolated from Sambhar Salt Lake.</title>
        <authorList>
            <person name="Jiya N."/>
            <person name="Kajale S."/>
            <person name="Sharma A."/>
        </authorList>
    </citation>
    <scope>NUCLEOTIDE SEQUENCE [LARGE SCALE GENOMIC DNA]</scope>
    <source>
        <strain evidence="4">LS1_29</strain>
    </source>
</reference>
<dbReference type="PANTHER" id="PTHR46401:SF2">
    <property type="entry name" value="GLYCOSYLTRANSFERASE WBBK-RELATED"/>
    <property type="match status" value="1"/>
</dbReference>
<organism evidence="3 4">
    <name type="scientific">Lipingzhangella rawalii</name>
    <dbReference type="NCBI Taxonomy" id="2055835"/>
    <lineage>
        <taxon>Bacteria</taxon>
        <taxon>Bacillati</taxon>
        <taxon>Actinomycetota</taxon>
        <taxon>Actinomycetes</taxon>
        <taxon>Streptosporangiales</taxon>
        <taxon>Nocardiopsidaceae</taxon>
        <taxon>Lipingzhangella</taxon>
    </lineage>
</organism>
<protein>
    <submittedName>
        <fullName evidence="3">Glycosyltransferase family 4 protein</fullName>
        <ecNumber evidence="3">2.4.-.-</ecNumber>
    </submittedName>
</protein>
<dbReference type="Gene3D" id="3.40.50.2000">
    <property type="entry name" value="Glycogen Phosphorylase B"/>
    <property type="match status" value="2"/>
</dbReference>
<dbReference type="RefSeq" id="WP_310912818.1">
    <property type="nucleotide sequence ID" value="NZ_JAVLVT010000005.1"/>
</dbReference>
<dbReference type="PANTHER" id="PTHR46401">
    <property type="entry name" value="GLYCOSYLTRANSFERASE WBBK-RELATED"/>
    <property type="match status" value="1"/>
</dbReference>
<gene>
    <name evidence="3" type="ORF">RIF23_13395</name>
</gene>
<keyword evidence="3" id="KW-0328">Glycosyltransferase</keyword>
<proteinExistence type="predicted"/>
<comment type="caution">
    <text evidence="3">The sequence shown here is derived from an EMBL/GenBank/DDBJ whole genome shotgun (WGS) entry which is preliminary data.</text>
</comment>
<keyword evidence="4" id="KW-1185">Reference proteome</keyword>
<name>A0ABU2H7K3_9ACTN</name>
<evidence type="ECO:0000313" key="4">
    <source>
        <dbReference type="Proteomes" id="UP001250214"/>
    </source>
</evidence>
<dbReference type="SUPFAM" id="SSF53756">
    <property type="entry name" value="UDP-Glycosyltransferase/glycogen phosphorylase"/>
    <property type="match status" value="1"/>
</dbReference>
<dbReference type="InterPro" id="IPR001296">
    <property type="entry name" value="Glyco_trans_1"/>
</dbReference>
<dbReference type="Pfam" id="PF00534">
    <property type="entry name" value="Glycos_transf_1"/>
    <property type="match status" value="1"/>
</dbReference>
<dbReference type="EMBL" id="JAVLVT010000005">
    <property type="protein sequence ID" value="MDS1271291.1"/>
    <property type="molecule type" value="Genomic_DNA"/>
</dbReference>
<sequence>MPVTVVPDPTPPLPRIVHTVTPGDVADATVPSGGNVFDLRLARALSTRGHQVHEHPVHGPWPHPEVKAQERLDRCLAGIPSGQTVLVDGLVAAGAPQRLRRHAERIHLAILLHLPVGDAARNGEDGDPAVLDRAERAAVHAAHTVVTVSSWAARRVVEVHGVPPSRVSVAYPGTAAAPVTRPSDPGGRLLCVASVSPIKGHDLLVDALARLRTHNWTCTMVGSLRRAPEFVAHVRRRRDDTDLGTRIHLAGPRSGPALESTYADADLLVLASRVESYAMVVTEALARGIPVLAPAVGGLPEALGQDEDGAQAGILVPPRNARALAWGLHRWLTHPQLRAGMRGAAIRRRATLQSWDHTARQLAVALSVGGAAR</sequence>
<accession>A0ABU2H7K3</accession>
<evidence type="ECO:0000313" key="3">
    <source>
        <dbReference type="EMBL" id="MDS1271291.1"/>
    </source>
</evidence>